<organism evidence="2 3">
    <name type="scientific">Sanguibacter suaedae</name>
    <dbReference type="NCBI Taxonomy" id="2795737"/>
    <lineage>
        <taxon>Bacteria</taxon>
        <taxon>Bacillati</taxon>
        <taxon>Actinomycetota</taxon>
        <taxon>Actinomycetes</taxon>
        <taxon>Micrococcales</taxon>
        <taxon>Sanguibacteraceae</taxon>
        <taxon>Sanguibacter</taxon>
    </lineage>
</organism>
<dbReference type="Gene3D" id="3.40.50.300">
    <property type="entry name" value="P-loop containing nucleotide triphosphate hydrolases"/>
    <property type="match status" value="1"/>
</dbReference>
<dbReference type="Proteomes" id="UP000602087">
    <property type="component" value="Unassembled WGS sequence"/>
</dbReference>
<sequence>MPVLGICSLKGGVGKTSVTLGLASAATARGLRTLVVDLDPQADSTLCLGAAGAAAQDVAAVLDNPAGYVVGSALAASAWDPDLLDVLVGSPESARHDGPTLPHRLGRLGTALAEVQDDYDLVLVDCPPSLGGLTRHGLASCRRALVVTEPGLFSVTAASRALRAIDDVRRAVAPELQPLGVVVNRVRARSSEQAYRLEELSGLFGPLVLSPMVPERAALQQAQGAGRAIHEWPGAGAAELAEVFDALLDRALRSSAEDQPAVRA</sequence>
<name>A0A934ICM9_9MICO</name>
<dbReference type="EMBL" id="JAEINH010000007">
    <property type="protein sequence ID" value="MBI9115401.1"/>
    <property type="molecule type" value="Genomic_DNA"/>
</dbReference>
<accession>A0A934ICM9</accession>
<feature type="domain" description="AAA" evidence="1">
    <location>
        <begin position="3"/>
        <end position="177"/>
    </location>
</feature>
<evidence type="ECO:0000313" key="3">
    <source>
        <dbReference type="Proteomes" id="UP000602087"/>
    </source>
</evidence>
<dbReference type="InterPro" id="IPR027417">
    <property type="entry name" value="P-loop_NTPase"/>
</dbReference>
<evidence type="ECO:0000313" key="2">
    <source>
        <dbReference type="EMBL" id="MBI9115401.1"/>
    </source>
</evidence>
<dbReference type="AlphaFoldDB" id="A0A934ICM9"/>
<protein>
    <submittedName>
        <fullName evidence="2">ParA family protein</fullName>
    </submittedName>
</protein>
<evidence type="ECO:0000259" key="1">
    <source>
        <dbReference type="Pfam" id="PF13614"/>
    </source>
</evidence>
<dbReference type="RefSeq" id="WP_198733954.1">
    <property type="nucleotide sequence ID" value="NZ_JAEINH010000007.1"/>
</dbReference>
<dbReference type="InterPro" id="IPR025669">
    <property type="entry name" value="AAA_dom"/>
</dbReference>
<gene>
    <name evidence="2" type="ORF">JAV76_10310</name>
</gene>
<dbReference type="PANTHER" id="PTHR13696:SF52">
    <property type="entry name" value="PARA FAMILY PROTEIN CT_582"/>
    <property type="match status" value="1"/>
</dbReference>
<keyword evidence="3" id="KW-1185">Reference proteome</keyword>
<dbReference type="InterPro" id="IPR050678">
    <property type="entry name" value="DNA_Partitioning_ATPase"/>
</dbReference>
<reference evidence="2" key="1">
    <citation type="submission" date="2020-12" db="EMBL/GenBank/DDBJ databases">
        <title>Sanguibacter suaedae sp. nov., isolated from Suaeda aralocaspica.</title>
        <authorList>
            <person name="Ma Q."/>
        </authorList>
    </citation>
    <scope>NUCLEOTIDE SEQUENCE</scope>
    <source>
        <strain evidence="2">YZGR15</strain>
    </source>
</reference>
<dbReference type="Pfam" id="PF13614">
    <property type="entry name" value="AAA_31"/>
    <property type="match status" value="1"/>
</dbReference>
<proteinExistence type="predicted"/>
<comment type="caution">
    <text evidence="2">The sequence shown here is derived from an EMBL/GenBank/DDBJ whole genome shotgun (WGS) entry which is preliminary data.</text>
</comment>
<dbReference type="SUPFAM" id="SSF52540">
    <property type="entry name" value="P-loop containing nucleoside triphosphate hydrolases"/>
    <property type="match status" value="1"/>
</dbReference>
<dbReference type="CDD" id="cd02042">
    <property type="entry name" value="ParAB_family"/>
    <property type="match status" value="1"/>
</dbReference>
<dbReference type="PANTHER" id="PTHR13696">
    <property type="entry name" value="P-LOOP CONTAINING NUCLEOSIDE TRIPHOSPHATE HYDROLASE"/>
    <property type="match status" value="1"/>
</dbReference>